<dbReference type="EMBL" id="MCHY01000009">
    <property type="protein sequence ID" value="RKD23013.1"/>
    <property type="molecule type" value="Genomic_DNA"/>
</dbReference>
<keyword evidence="1" id="KW-0472">Membrane</keyword>
<proteinExistence type="predicted"/>
<comment type="caution">
    <text evidence="2">The sequence shown here is derived from an EMBL/GenBank/DDBJ whole genome shotgun (WGS) entry which is preliminary data.</text>
</comment>
<accession>A0A419SGV8</accession>
<feature type="transmembrane region" description="Helical" evidence="1">
    <location>
        <begin position="38"/>
        <end position="59"/>
    </location>
</feature>
<sequence length="69" mass="8091">MNVAYRIGAVVLSAWFIYLISSLLVFNQVTDPAKFARLVLIAFFGSIFFFLYFIIIYIIDVIKHRKKRV</sequence>
<gene>
    <name evidence="2" type="ORF">BEP19_12340</name>
</gene>
<dbReference type="Proteomes" id="UP000284219">
    <property type="component" value="Unassembled WGS sequence"/>
</dbReference>
<reference evidence="2 3" key="1">
    <citation type="submission" date="2016-08" db="EMBL/GenBank/DDBJ databases">
        <title>Novel Firmicute Genomes.</title>
        <authorList>
            <person name="Poppleton D.I."/>
            <person name="Gribaldo S."/>
        </authorList>
    </citation>
    <scope>NUCLEOTIDE SEQUENCE [LARGE SCALE GENOMIC DNA]</scope>
    <source>
        <strain evidence="2 3">RAOx-1</strain>
    </source>
</reference>
<evidence type="ECO:0000313" key="3">
    <source>
        <dbReference type="Proteomes" id="UP000284219"/>
    </source>
</evidence>
<feature type="transmembrane region" description="Helical" evidence="1">
    <location>
        <begin position="7"/>
        <end position="26"/>
    </location>
</feature>
<keyword evidence="3" id="KW-1185">Reference proteome</keyword>
<protein>
    <recommendedName>
        <fullName evidence="4">DUF3923 domain-containing protein</fullName>
    </recommendedName>
</protein>
<evidence type="ECO:0000313" key="2">
    <source>
        <dbReference type="EMBL" id="RKD23013.1"/>
    </source>
</evidence>
<evidence type="ECO:0000256" key="1">
    <source>
        <dbReference type="SAM" id="Phobius"/>
    </source>
</evidence>
<name>A0A419SGV8_9BACL</name>
<dbReference type="AlphaFoldDB" id="A0A419SGV8"/>
<evidence type="ECO:0008006" key="4">
    <source>
        <dbReference type="Google" id="ProtNLM"/>
    </source>
</evidence>
<organism evidence="2 3">
    <name type="scientific">Ammoniphilus oxalaticus</name>
    <dbReference type="NCBI Taxonomy" id="66863"/>
    <lineage>
        <taxon>Bacteria</taxon>
        <taxon>Bacillati</taxon>
        <taxon>Bacillota</taxon>
        <taxon>Bacilli</taxon>
        <taxon>Bacillales</taxon>
        <taxon>Paenibacillaceae</taxon>
        <taxon>Aneurinibacillus group</taxon>
        <taxon>Ammoniphilus</taxon>
    </lineage>
</organism>
<keyword evidence="1" id="KW-1133">Transmembrane helix</keyword>
<dbReference type="RefSeq" id="WP_120190502.1">
    <property type="nucleotide sequence ID" value="NZ_MCHY01000009.1"/>
</dbReference>
<keyword evidence="1" id="KW-0812">Transmembrane</keyword>